<evidence type="ECO:0000256" key="4">
    <source>
        <dbReference type="ARBA" id="ARBA00022692"/>
    </source>
</evidence>
<keyword evidence="3" id="KW-1003">Cell membrane</keyword>
<comment type="similarity">
    <text evidence="2">Belongs to the drug/metabolite transporter (DMT) superfamily. Plant drug/metabolite exporter (P-DME) (TC 2.A.7.4) family.</text>
</comment>
<dbReference type="GO" id="GO:0005886">
    <property type="term" value="C:plasma membrane"/>
    <property type="evidence" value="ECO:0007669"/>
    <property type="project" value="UniProtKB-SubCell"/>
</dbReference>
<evidence type="ECO:0000259" key="10">
    <source>
        <dbReference type="Pfam" id="PF00892"/>
    </source>
</evidence>
<dbReference type="Proteomes" id="UP001054889">
    <property type="component" value="Unassembled WGS sequence"/>
</dbReference>
<evidence type="ECO:0000256" key="3">
    <source>
        <dbReference type="ARBA" id="ARBA00022475"/>
    </source>
</evidence>
<accession>A0AAV5CDE6</accession>
<keyword evidence="12" id="KW-1185">Reference proteome</keyword>
<keyword evidence="5 8" id="KW-1133">Transmembrane helix</keyword>
<evidence type="ECO:0000256" key="9">
    <source>
        <dbReference type="SAM" id="SignalP"/>
    </source>
</evidence>
<keyword evidence="6 8" id="KW-0472">Membrane</keyword>
<protein>
    <recommendedName>
        <fullName evidence="10">EamA domain-containing protein</fullName>
    </recommendedName>
</protein>
<dbReference type="PANTHER" id="PTHR42920:SF26">
    <property type="entry name" value="OS03G0707200 PROTEIN"/>
    <property type="match status" value="1"/>
</dbReference>
<dbReference type="EMBL" id="BQKI01000006">
    <property type="protein sequence ID" value="GJM96352.1"/>
    <property type="molecule type" value="Genomic_DNA"/>
</dbReference>
<feature type="compositionally biased region" description="Basic and acidic residues" evidence="7">
    <location>
        <begin position="72"/>
        <end position="81"/>
    </location>
</feature>
<evidence type="ECO:0000256" key="6">
    <source>
        <dbReference type="ARBA" id="ARBA00023136"/>
    </source>
</evidence>
<feature type="transmembrane region" description="Helical" evidence="8">
    <location>
        <begin position="135"/>
        <end position="154"/>
    </location>
</feature>
<dbReference type="InterPro" id="IPR037185">
    <property type="entry name" value="EmrE-like"/>
</dbReference>
<name>A0AAV5CDE6_ELECO</name>
<evidence type="ECO:0000256" key="7">
    <source>
        <dbReference type="SAM" id="MobiDB-lite"/>
    </source>
</evidence>
<evidence type="ECO:0000256" key="5">
    <source>
        <dbReference type="ARBA" id="ARBA00022989"/>
    </source>
</evidence>
<dbReference type="InterPro" id="IPR051258">
    <property type="entry name" value="Diverse_Substrate_Transporter"/>
</dbReference>
<feature type="chain" id="PRO_5043719385" description="EamA domain-containing protein" evidence="9">
    <location>
        <begin position="22"/>
        <end position="332"/>
    </location>
</feature>
<organism evidence="11 12">
    <name type="scientific">Eleusine coracana subsp. coracana</name>
    <dbReference type="NCBI Taxonomy" id="191504"/>
    <lineage>
        <taxon>Eukaryota</taxon>
        <taxon>Viridiplantae</taxon>
        <taxon>Streptophyta</taxon>
        <taxon>Embryophyta</taxon>
        <taxon>Tracheophyta</taxon>
        <taxon>Spermatophyta</taxon>
        <taxon>Magnoliopsida</taxon>
        <taxon>Liliopsida</taxon>
        <taxon>Poales</taxon>
        <taxon>Poaceae</taxon>
        <taxon>PACMAD clade</taxon>
        <taxon>Chloridoideae</taxon>
        <taxon>Cynodonteae</taxon>
        <taxon>Eleusininae</taxon>
        <taxon>Eleusine</taxon>
    </lineage>
</organism>
<dbReference type="Pfam" id="PF00892">
    <property type="entry name" value="EamA"/>
    <property type="match status" value="1"/>
</dbReference>
<gene>
    <name evidence="11" type="primary">ga13177</name>
    <name evidence="11" type="ORF">PR202_ga13177</name>
</gene>
<keyword evidence="9" id="KW-0732">Signal</keyword>
<sequence length="332" mass="35117">MASSLASASWALRLQPGGAAAASLSPCRVLLAVAAPRLSVATGHARVLAAPRCAGIEGPGGGAGGEEAAAGEAKEEKEEGTKGVSKKRARGRPLWRRILFASKKTRSIIILNALTVIYASDIPVLKEVEALTDPAVFNMVRFVIAAIPFIPFAVRASGDRRVRAAGLELGVWVSLAYLAQAIGLLSSDAGRASFITAFTVIVVPLIDGILGATIPKLTWFGAIVSLAGIGLLEYGGSPPCVLVVAFSSVLWFMFKDGYVDSSESNFESWTFGGNLTVQLFGSAPEKSRKVKPRSSKDLKTPVRRQDYLSLSAIPVDSRKIIGSQLHRKDKTL</sequence>
<feature type="signal peptide" evidence="9">
    <location>
        <begin position="1"/>
        <end position="21"/>
    </location>
</feature>
<evidence type="ECO:0000313" key="11">
    <source>
        <dbReference type="EMBL" id="GJM96352.1"/>
    </source>
</evidence>
<proteinExistence type="inferred from homology"/>
<comment type="caution">
    <text evidence="11">The sequence shown here is derived from an EMBL/GenBank/DDBJ whole genome shotgun (WGS) entry which is preliminary data.</text>
</comment>
<dbReference type="AlphaFoldDB" id="A0AAV5CDE6"/>
<dbReference type="PANTHER" id="PTHR42920">
    <property type="entry name" value="OS03G0707200 PROTEIN-RELATED"/>
    <property type="match status" value="1"/>
</dbReference>
<feature type="domain" description="EamA" evidence="10">
    <location>
        <begin position="108"/>
        <end position="232"/>
    </location>
</feature>
<evidence type="ECO:0000313" key="12">
    <source>
        <dbReference type="Proteomes" id="UP001054889"/>
    </source>
</evidence>
<reference evidence="11" key="1">
    <citation type="journal article" date="2018" name="DNA Res.">
        <title>Multiple hybrid de novo genome assembly of finger millet, an orphan allotetraploid crop.</title>
        <authorList>
            <person name="Hatakeyama M."/>
            <person name="Aluri S."/>
            <person name="Balachadran M.T."/>
            <person name="Sivarajan S.R."/>
            <person name="Patrignani A."/>
            <person name="Gruter S."/>
            <person name="Poveda L."/>
            <person name="Shimizu-Inatsugi R."/>
            <person name="Baeten J."/>
            <person name="Francoijs K.J."/>
            <person name="Nataraja K.N."/>
            <person name="Reddy Y.A.N."/>
            <person name="Phadnis S."/>
            <person name="Ravikumar R.L."/>
            <person name="Schlapbach R."/>
            <person name="Sreeman S.M."/>
            <person name="Shimizu K.K."/>
        </authorList>
    </citation>
    <scope>NUCLEOTIDE SEQUENCE</scope>
</reference>
<evidence type="ECO:0000256" key="1">
    <source>
        <dbReference type="ARBA" id="ARBA00004651"/>
    </source>
</evidence>
<comment type="subcellular location">
    <subcellularLocation>
        <location evidence="1">Cell membrane</location>
        <topology evidence="1">Multi-pass membrane protein</topology>
    </subcellularLocation>
</comment>
<feature type="region of interest" description="Disordered" evidence="7">
    <location>
        <begin position="60"/>
        <end position="88"/>
    </location>
</feature>
<reference evidence="11" key="2">
    <citation type="submission" date="2021-12" db="EMBL/GenBank/DDBJ databases">
        <title>Resequencing data analysis of finger millet.</title>
        <authorList>
            <person name="Hatakeyama M."/>
            <person name="Aluri S."/>
            <person name="Balachadran M.T."/>
            <person name="Sivarajan S.R."/>
            <person name="Poveda L."/>
            <person name="Shimizu-Inatsugi R."/>
            <person name="Schlapbach R."/>
            <person name="Sreeman S.M."/>
            <person name="Shimizu K.K."/>
        </authorList>
    </citation>
    <scope>NUCLEOTIDE SEQUENCE</scope>
</reference>
<evidence type="ECO:0000256" key="8">
    <source>
        <dbReference type="SAM" id="Phobius"/>
    </source>
</evidence>
<dbReference type="InterPro" id="IPR000620">
    <property type="entry name" value="EamA_dom"/>
</dbReference>
<dbReference type="SUPFAM" id="SSF103481">
    <property type="entry name" value="Multidrug resistance efflux transporter EmrE"/>
    <property type="match status" value="1"/>
</dbReference>
<feature type="transmembrane region" description="Helical" evidence="8">
    <location>
        <begin position="192"/>
        <end position="210"/>
    </location>
</feature>
<keyword evidence="4 8" id="KW-0812">Transmembrane</keyword>
<evidence type="ECO:0000256" key="2">
    <source>
        <dbReference type="ARBA" id="ARBA00007635"/>
    </source>
</evidence>